<feature type="transmembrane region" description="Helical" evidence="8">
    <location>
        <begin position="102"/>
        <end position="120"/>
    </location>
</feature>
<evidence type="ECO:0000256" key="7">
    <source>
        <dbReference type="ARBA" id="ARBA00023136"/>
    </source>
</evidence>
<evidence type="ECO:0000256" key="2">
    <source>
        <dbReference type="ARBA" id="ARBA00007776"/>
    </source>
</evidence>
<dbReference type="GO" id="GO:0008360">
    <property type="term" value="P:regulation of cell shape"/>
    <property type="evidence" value="ECO:0007669"/>
    <property type="project" value="UniProtKB-KW"/>
</dbReference>
<evidence type="ECO:0000313" key="10">
    <source>
        <dbReference type="Proteomes" id="UP000551878"/>
    </source>
</evidence>
<evidence type="ECO:0000256" key="1">
    <source>
        <dbReference type="ARBA" id="ARBA00004651"/>
    </source>
</evidence>
<reference evidence="9 10" key="1">
    <citation type="submission" date="2020-08" db="EMBL/GenBank/DDBJ databases">
        <title>Genomic Encyclopedia of Type Strains, Phase IV (KMG-IV): sequencing the most valuable type-strain genomes for metagenomic binning, comparative biology and taxonomic classification.</title>
        <authorList>
            <person name="Goeker M."/>
        </authorList>
    </citation>
    <scope>NUCLEOTIDE SEQUENCE [LARGE SCALE GENOMIC DNA]</scope>
    <source>
        <strain evidence="9 10">DSM 24696</strain>
    </source>
</reference>
<comment type="similarity">
    <text evidence="2">Belongs to the MreD family.</text>
</comment>
<evidence type="ECO:0000256" key="4">
    <source>
        <dbReference type="ARBA" id="ARBA00022692"/>
    </source>
</evidence>
<feature type="transmembrane region" description="Helical" evidence="8">
    <location>
        <begin position="38"/>
        <end position="62"/>
    </location>
</feature>
<dbReference type="InterPro" id="IPR007227">
    <property type="entry name" value="Cell_shape_determining_MreD"/>
</dbReference>
<sequence length="174" mass="20542">MNRYLIIIVLFLMFIIEGTWFQYFLADRFMIEFQWVPRFVLVLIIYIGLFHGRLTGVIYALAFGILYDVVYGPFLGVYTFSFGLISYILCWPLYIVRRNVSLNIVAATIAVLFIEYFVYLINDVLGLAMLSHEAFIYERLLPTIGINFVFAVMISYPWRKLLEEIRKRMNPQES</sequence>
<dbReference type="AlphaFoldDB" id="A0A840QSN9"/>
<evidence type="ECO:0000256" key="8">
    <source>
        <dbReference type="SAM" id="Phobius"/>
    </source>
</evidence>
<feature type="transmembrane region" description="Helical" evidence="8">
    <location>
        <begin position="74"/>
        <end position="95"/>
    </location>
</feature>
<dbReference type="RefSeq" id="WP_184664809.1">
    <property type="nucleotide sequence ID" value="NZ_JACHHB010000012.1"/>
</dbReference>
<keyword evidence="3" id="KW-1003">Cell membrane</keyword>
<organism evidence="9 10">
    <name type="scientific">Texcoconibacillus texcoconensis</name>
    <dbReference type="NCBI Taxonomy" id="1095777"/>
    <lineage>
        <taxon>Bacteria</taxon>
        <taxon>Bacillati</taxon>
        <taxon>Bacillota</taxon>
        <taxon>Bacilli</taxon>
        <taxon>Bacillales</taxon>
        <taxon>Bacillaceae</taxon>
        <taxon>Texcoconibacillus</taxon>
    </lineage>
</organism>
<protein>
    <submittedName>
        <fullName evidence="9">Rod shape-determining protein MreD</fullName>
    </submittedName>
</protein>
<proteinExistence type="inferred from homology"/>
<keyword evidence="4 8" id="KW-0812">Transmembrane</keyword>
<comment type="caution">
    <text evidence="9">The sequence shown here is derived from an EMBL/GenBank/DDBJ whole genome shotgun (WGS) entry which is preliminary data.</text>
</comment>
<gene>
    <name evidence="9" type="ORF">HNQ41_002600</name>
</gene>
<dbReference type="NCBIfam" id="TIGR03426">
    <property type="entry name" value="shape_MreD"/>
    <property type="match status" value="1"/>
</dbReference>
<name>A0A840QSN9_9BACI</name>
<evidence type="ECO:0000256" key="6">
    <source>
        <dbReference type="ARBA" id="ARBA00022989"/>
    </source>
</evidence>
<keyword evidence="5" id="KW-0133">Cell shape</keyword>
<comment type="subcellular location">
    <subcellularLocation>
        <location evidence="1">Cell membrane</location>
        <topology evidence="1">Multi-pass membrane protein</topology>
    </subcellularLocation>
</comment>
<keyword evidence="6 8" id="KW-1133">Transmembrane helix</keyword>
<evidence type="ECO:0000256" key="3">
    <source>
        <dbReference type="ARBA" id="ARBA00022475"/>
    </source>
</evidence>
<accession>A0A840QSN9</accession>
<feature type="transmembrane region" description="Helical" evidence="8">
    <location>
        <begin position="6"/>
        <end position="26"/>
    </location>
</feature>
<dbReference type="Proteomes" id="UP000551878">
    <property type="component" value="Unassembled WGS sequence"/>
</dbReference>
<keyword evidence="7 8" id="KW-0472">Membrane</keyword>
<feature type="transmembrane region" description="Helical" evidence="8">
    <location>
        <begin position="140"/>
        <end position="158"/>
    </location>
</feature>
<dbReference type="Pfam" id="PF04093">
    <property type="entry name" value="MreD"/>
    <property type="match status" value="1"/>
</dbReference>
<dbReference type="GO" id="GO:0005886">
    <property type="term" value="C:plasma membrane"/>
    <property type="evidence" value="ECO:0007669"/>
    <property type="project" value="UniProtKB-SubCell"/>
</dbReference>
<evidence type="ECO:0000313" key="9">
    <source>
        <dbReference type="EMBL" id="MBB5174385.1"/>
    </source>
</evidence>
<dbReference type="EMBL" id="JACHHB010000012">
    <property type="protein sequence ID" value="MBB5174385.1"/>
    <property type="molecule type" value="Genomic_DNA"/>
</dbReference>
<keyword evidence="10" id="KW-1185">Reference proteome</keyword>
<evidence type="ECO:0000256" key="5">
    <source>
        <dbReference type="ARBA" id="ARBA00022960"/>
    </source>
</evidence>